<dbReference type="Pfam" id="PF00528">
    <property type="entry name" value="BPD_transp_1"/>
    <property type="match status" value="1"/>
</dbReference>
<dbReference type="PANTHER" id="PTHR30177">
    <property type="entry name" value="GLYCINE BETAINE/L-PROLINE TRANSPORT SYSTEM PERMEASE PROTEIN PROW"/>
    <property type="match status" value="1"/>
</dbReference>
<dbReference type="SUPFAM" id="SSF161098">
    <property type="entry name" value="MetI-like"/>
    <property type="match status" value="1"/>
</dbReference>
<evidence type="ECO:0000256" key="3">
    <source>
        <dbReference type="ARBA" id="ARBA00022692"/>
    </source>
</evidence>
<evidence type="ECO:0000256" key="4">
    <source>
        <dbReference type="ARBA" id="ARBA00022989"/>
    </source>
</evidence>
<evidence type="ECO:0000256" key="6">
    <source>
        <dbReference type="RuleBase" id="RU363032"/>
    </source>
</evidence>
<evidence type="ECO:0000313" key="9">
    <source>
        <dbReference type="Proteomes" id="UP001219037"/>
    </source>
</evidence>
<sequence>MTWVFDNLGLIGERTWVHLLTSLPAIFAALIMSLPLGWLAHRVRPLNSGILTTAGLLYAIPSLPLFIALPVILGTGLRDLTNVIIALTLYGVALMVRSVAEGFDSVPPEARLAAVALGYSPLRRVLTVELPLAAPVILTGLRVVSVSTLSLCTVGAVLGIPSLGMLFTDGFQRSIIPELLTGIVMTLLLAAVLDALLVALGRVLTPWRRTGSGARA</sequence>
<feature type="transmembrane region" description="Helical" evidence="6">
    <location>
        <begin position="16"/>
        <end position="38"/>
    </location>
</feature>
<comment type="similarity">
    <text evidence="6">Belongs to the binding-protein-dependent transport system permease family.</text>
</comment>
<keyword evidence="3 6" id="KW-0812">Transmembrane</keyword>
<reference evidence="8 9" key="1">
    <citation type="submission" date="2023-04" db="EMBL/GenBank/DDBJ databases">
        <title>Funneling lignin-derived compounds into biodiesel using alkali-halophilic Citricoccus sp. P2.</title>
        <authorList>
            <person name="Luo C.-B."/>
        </authorList>
    </citation>
    <scope>NUCLEOTIDE SEQUENCE [LARGE SCALE GENOMIC DNA]</scope>
    <source>
        <strain evidence="8 9">P2</strain>
    </source>
</reference>
<gene>
    <name evidence="8" type="ORF">P8192_04135</name>
</gene>
<keyword evidence="4 6" id="KW-1133">Transmembrane helix</keyword>
<dbReference type="PANTHER" id="PTHR30177:SF4">
    <property type="entry name" value="OSMOPROTECTANT IMPORT PERMEASE PROTEIN OSMW"/>
    <property type="match status" value="1"/>
</dbReference>
<organism evidence="8 9">
    <name type="scientific">Citricoccus muralis</name>
    <dbReference type="NCBI Taxonomy" id="169134"/>
    <lineage>
        <taxon>Bacteria</taxon>
        <taxon>Bacillati</taxon>
        <taxon>Actinomycetota</taxon>
        <taxon>Actinomycetes</taxon>
        <taxon>Micrococcales</taxon>
        <taxon>Micrococcaceae</taxon>
        <taxon>Citricoccus</taxon>
    </lineage>
</organism>
<evidence type="ECO:0000256" key="2">
    <source>
        <dbReference type="ARBA" id="ARBA00022448"/>
    </source>
</evidence>
<keyword evidence="2 6" id="KW-0813">Transport</keyword>
<feature type="transmembrane region" description="Helical" evidence="6">
    <location>
        <begin position="144"/>
        <end position="167"/>
    </location>
</feature>
<comment type="subcellular location">
    <subcellularLocation>
        <location evidence="6">Cell membrane</location>
        <topology evidence="6">Multi-pass membrane protein</topology>
    </subcellularLocation>
    <subcellularLocation>
        <location evidence="1">Membrane</location>
        <topology evidence="1">Multi-pass membrane protein</topology>
    </subcellularLocation>
</comment>
<dbReference type="Gene3D" id="1.10.3720.10">
    <property type="entry name" value="MetI-like"/>
    <property type="match status" value="1"/>
</dbReference>
<evidence type="ECO:0000256" key="5">
    <source>
        <dbReference type="ARBA" id="ARBA00023136"/>
    </source>
</evidence>
<dbReference type="EMBL" id="CP121252">
    <property type="protein sequence ID" value="WFP17309.1"/>
    <property type="molecule type" value="Genomic_DNA"/>
</dbReference>
<dbReference type="InterPro" id="IPR035906">
    <property type="entry name" value="MetI-like_sf"/>
</dbReference>
<dbReference type="RefSeq" id="WP_270106001.1">
    <property type="nucleotide sequence ID" value="NZ_CP121252.1"/>
</dbReference>
<dbReference type="InterPro" id="IPR000515">
    <property type="entry name" value="MetI-like"/>
</dbReference>
<keyword evidence="9" id="KW-1185">Reference proteome</keyword>
<evidence type="ECO:0000313" key="8">
    <source>
        <dbReference type="EMBL" id="WFP17309.1"/>
    </source>
</evidence>
<feature type="transmembrane region" description="Helical" evidence="6">
    <location>
        <begin position="179"/>
        <end position="200"/>
    </location>
</feature>
<name>A0ABY8H901_9MICC</name>
<proteinExistence type="inferred from homology"/>
<keyword evidence="5 6" id="KW-0472">Membrane</keyword>
<protein>
    <submittedName>
        <fullName evidence="8">ABC transporter permease subunit</fullName>
    </submittedName>
</protein>
<dbReference type="Proteomes" id="UP001219037">
    <property type="component" value="Chromosome"/>
</dbReference>
<feature type="transmembrane region" description="Helical" evidence="6">
    <location>
        <begin position="80"/>
        <end position="100"/>
    </location>
</feature>
<dbReference type="CDD" id="cd06261">
    <property type="entry name" value="TM_PBP2"/>
    <property type="match status" value="1"/>
</dbReference>
<dbReference type="PROSITE" id="PS50928">
    <property type="entry name" value="ABC_TM1"/>
    <property type="match status" value="1"/>
</dbReference>
<accession>A0ABY8H901</accession>
<feature type="transmembrane region" description="Helical" evidence="6">
    <location>
        <begin position="50"/>
        <end position="74"/>
    </location>
</feature>
<evidence type="ECO:0000256" key="1">
    <source>
        <dbReference type="ARBA" id="ARBA00004141"/>
    </source>
</evidence>
<dbReference type="InterPro" id="IPR051204">
    <property type="entry name" value="ABC_transp_perm/SBD"/>
</dbReference>
<feature type="domain" description="ABC transmembrane type-1" evidence="7">
    <location>
        <begin position="15"/>
        <end position="197"/>
    </location>
</feature>
<evidence type="ECO:0000259" key="7">
    <source>
        <dbReference type="PROSITE" id="PS50928"/>
    </source>
</evidence>